<evidence type="ECO:0000256" key="2">
    <source>
        <dbReference type="SAM" id="SignalP"/>
    </source>
</evidence>
<keyword evidence="1" id="KW-0472">Membrane</keyword>
<feature type="signal peptide" evidence="2">
    <location>
        <begin position="1"/>
        <end position="18"/>
    </location>
</feature>
<feature type="transmembrane region" description="Helical" evidence="1">
    <location>
        <begin position="190"/>
        <end position="209"/>
    </location>
</feature>
<evidence type="ECO:0000313" key="6">
    <source>
        <dbReference type="Proteomes" id="UP000468990"/>
    </source>
</evidence>
<dbReference type="Proteomes" id="UP000468990">
    <property type="component" value="Unassembled WGS sequence"/>
</dbReference>
<evidence type="ECO:0000313" key="3">
    <source>
        <dbReference type="EMBL" id="MRX67265.1"/>
    </source>
</evidence>
<keyword evidence="1" id="KW-1133">Transmembrane helix</keyword>
<organism evidence="4 5">
    <name type="scientific">Flavobacterium resistens</name>
    <dbReference type="NCBI Taxonomy" id="443612"/>
    <lineage>
        <taxon>Bacteria</taxon>
        <taxon>Pseudomonadati</taxon>
        <taxon>Bacteroidota</taxon>
        <taxon>Flavobacteriia</taxon>
        <taxon>Flavobacteriales</taxon>
        <taxon>Flavobacteriaceae</taxon>
        <taxon>Flavobacterium</taxon>
    </lineage>
</organism>
<dbReference type="AlphaFoldDB" id="A0A521BDR2"/>
<keyword evidence="1" id="KW-0812">Transmembrane</keyword>
<sequence>MKQVFLLFSLLFISNNFAQGLENYQIDKNISLRMPQNLEVSDTLQLKTIQGFLGDNVVIITKTIQKDTIVTIESEEDLLKFYEGAQKGFYESLKGKILKKDIINIEGLKILNLNTEVSINDEQKLYENYILFLDNYTYTFSFIHSINEDKNFKIQKEKIISSIKFQKGLNINNQFNHYENSKRATKWGELIGSLFFYTVIVGGIIFLLFRNRKKKHIA</sequence>
<dbReference type="EMBL" id="FXTA01000001">
    <property type="protein sequence ID" value="SMO44870.1"/>
    <property type="molecule type" value="Genomic_DNA"/>
</dbReference>
<dbReference type="Proteomes" id="UP000317289">
    <property type="component" value="Unassembled WGS sequence"/>
</dbReference>
<evidence type="ECO:0008006" key="7">
    <source>
        <dbReference type="Google" id="ProtNLM"/>
    </source>
</evidence>
<evidence type="ECO:0000256" key="1">
    <source>
        <dbReference type="SAM" id="Phobius"/>
    </source>
</evidence>
<accession>A0A521BDR2</accession>
<dbReference type="EMBL" id="WKKG01000002">
    <property type="protein sequence ID" value="MRX67265.1"/>
    <property type="molecule type" value="Genomic_DNA"/>
</dbReference>
<proteinExistence type="predicted"/>
<reference evidence="3 6" key="2">
    <citation type="submission" date="2019-11" db="EMBL/GenBank/DDBJ databases">
        <title>Flavobacterium resistens genome.</title>
        <authorList>
            <person name="Wilson V.M."/>
            <person name="Newman J.D."/>
        </authorList>
    </citation>
    <scope>NUCLEOTIDE SEQUENCE [LARGE SCALE GENOMIC DNA]</scope>
    <source>
        <strain evidence="3 6">DSM 19382</strain>
    </source>
</reference>
<feature type="chain" id="PRO_5043205565" description="LPXTG-motif cell wall anchor domain-containing protein" evidence="2">
    <location>
        <begin position="19"/>
        <end position="218"/>
    </location>
</feature>
<reference evidence="4 5" key="1">
    <citation type="submission" date="2017-05" db="EMBL/GenBank/DDBJ databases">
        <authorList>
            <person name="Varghese N."/>
            <person name="Submissions S."/>
        </authorList>
    </citation>
    <scope>NUCLEOTIDE SEQUENCE [LARGE SCALE GENOMIC DNA]</scope>
    <source>
        <strain evidence="4 5">DSM 19382</strain>
    </source>
</reference>
<keyword evidence="6" id="KW-1185">Reference proteome</keyword>
<gene>
    <name evidence="3" type="ORF">GJU42_04750</name>
    <name evidence="4" type="ORF">SAMN06265349_101947</name>
</gene>
<name>A0A521BDR2_9FLAO</name>
<evidence type="ECO:0000313" key="4">
    <source>
        <dbReference type="EMBL" id="SMO44870.1"/>
    </source>
</evidence>
<protein>
    <recommendedName>
        <fullName evidence="7">LPXTG-motif cell wall anchor domain-containing protein</fullName>
    </recommendedName>
</protein>
<keyword evidence="2" id="KW-0732">Signal</keyword>
<dbReference type="RefSeq" id="WP_142449566.1">
    <property type="nucleotide sequence ID" value="NZ_FXTA01000001.1"/>
</dbReference>
<dbReference type="OrthoDB" id="1492813at2"/>
<evidence type="ECO:0000313" key="5">
    <source>
        <dbReference type="Proteomes" id="UP000317289"/>
    </source>
</evidence>